<dbReference type="GO" id="GO:0003677">
    <property type="term" value="F:DNA binding"/>
    <property type="evidence" value="ECO:0007669"/>
    <property type="project" value="UniProtKB-KW"/>
</dbReference>
<keyword evidence="3" id="KW-0067">ATP-binding</keyword>
<dbReference type="OrthoDB" id="9762199at2"/>
<dbReference type="InterPro" id="IPR058031">
    <property type="entry name" value="AAA_lid_NorR"/>
</dbReference>
<dbReference type="SMART" id="SM00382">
    <property type="entry name" value="AAA"/>
    <property type="match status" value="1"/>
</dbReference>
<dbReference type="InterPro" id="IPR025944">
    <property type="entry name" value="Sigma_54_int_dom_CS"/>
</dbReference>
<dbReference type="Gene3D" id="3.40.50.300">
    <property type="entry name" value="P-loop containing nucleotide triphosphate hydrolases"/>
    <property type="match status" value="1"/>
</dbReference>
<feature type="domain" description="Sigma-54 factor interaction" evidence="8">
    <location>
        <begin position="223"/>
        <end position="453"/>
    </location>
</feature>
<evidence type="ECO:0000259" key="8">
    <source>
        <dbReference type="PROSITE" id="PS50045"/>
    </source>
</evidence>
<accession>A0A1N7L2S4</accession>
<dbReference type="FunFam" id="3.40.50.300:FF:000006">
    <property type="entry name" value="DNA-binding transcriptional regulator NtrC"/>
    <property type="match status" value="1"/>
</dbReference>
<keyword evidence="1" id="KW-0547">Nucleotide-binding</keyword>
<dbReference type="PROSITE" id="PS00676">
    <property type="entry name" value="SIGMA54_INTERACT_2"/>
    <property type="match status" value="1"/>
</dbReference>
<dbReference type="PROSITE" id="PS50045">
    <property type="entry name" value="SIGMA54_INTERACT_4"/>
    <property type="match status" value="1"/>
</dbReference>
<dbReference type="SMART" id="SM00091">
    <property type="entry name" value="PAS"/>
    <property type="match status" value="1"/>
</dbReference>
<dbReference type="InterPro" id="IPR009057">
    <property type="entry name" value="Homeodomain-like_sf"/>
</dbReference>
<dbReference type="Gene3D" id="3.30.450.20">
    <property type="entry name" value="PAS domain"/>
    <property type="match status" value="1"/>
</dbReference>
<feature type="domain" description="PAS" evidence="9">
    <location>
        <begin position="89"/>
        <end position="139"/>
    </location>
</feature>
<dbReference type="NCBIfam" id="TIGR00229">
    <property type="entry name" value="sensory_box"/>
    <property type="match status" value="1"/>
</dbReference>
<organism evidence="10 11">
    <name type="scientific">Alicyclobacillus vulcanalis</name>
    <dbReference type="NCBI Taxonomy" id="252246"/>
    <lineage>
        <taxon>Bacteria</taxon>
        <taxon>Bacillati</taxon>
        <taxon>Bacillota</taxon>
        <taxon>Bacilli</taxon>
        <taxon>Bacillales</taxon>
        <taxon>Alicyclobacillaceae</taxon>
        <taxon>Alicyclobacillus</taxon>
    </lineage>
</organism>
<dbReference type="SUPFAM" id="SSF46689">
    <property type="entry name" value="Homeodomain-like"/>
    <property type="match status" value="1"/>
</dbReference>
<evidence type="ECO:0000256" key="1">
    <source>
        <dbReference type="ARBA" id="ARBA00022741"/>
    </source>
</evidence>
<dbReference type="Pfam" id="PF18024">
    <property type="entry name" value="HTH_50"/>
    <property type="match status" value="1"/>
</dbReference>
<dbReference type="GO" id="GO:0006355">
    <property type="term" value="P:regulation of DNA-templated transcription"/>
    <property type="evidence" value="ECO:0007669"/>
    <property type="project" value="InterPro"/>
</dbReference>
<dbReference type="GO" id="GO:0005524">
    <property type="term" value="F:ATP binding"/>
    <property type="evidence" value="ECO:0007669"/>
    <property type="project" value="UniProtKB-KW"/>
</dbReference>
<dbReference type="Pfam" id="PF00989">
    <property type="entry name" value="PAS"/>
    <property type="match status" value="1"/>
</dbReference>
<dbReference type="InterPro" id="IPR000014">
    <property type="entry name" value="PAS"/>
</dbReference>
<dbReference type="Pfam" id="PF25601">
    <property type="entry name" value="AAA_lid_14"/>
    <property type="match status" value="1"/>
</dbReference>
<dbReference type="Gene3D" id="1.10.10.60">
    <property type="entry name" value="Homeodomain-like"/>
    <property type="match status" value="1"/>
</dbReference>
<evidence type="ECO:0000256" key="5">
    <source>
        <dbReference type="ARBA" id="ARBA00023125"/>
    </source>
</evidence>
<dbReference type="SUPFAM" id="SSF55785">
    <property type="entry name" value="PYP-like sensor domain (PAS domain)"/>
    <property type="match status" value="1"/>
</dbReference>
<dbReference type="PANTHER" id="PTHR32071:SF122">
    <property type="entry name" value="SIGMA FACTOR"/>
    <property type="match status" value="1"/>
</dbReference>
<dbReference type="InterPro" id="IPR027417">
    <property type="entry name" value="P-loop_NTPase"/>
</dbReference>
<evidence type="ECO:0000256" key="3">
    <source>
        <dbReference type="ARBA" id="ARBA00022840"/>
    </source>
</evidence>
<dbReference type="Proteomes" id="UP000186156">
    <property type="component" value="Unassembled WGS sequence"/>
</dbReference>
<dbReference type="EMBL" id="FTOO01000002">
    <property type="protein sequence ID" value="SIS68153.1"/>
    <property type="molecule type" value="Genomic_DNA"/>
</dbReference>
<evidence type="ECO:0000259" key="9">
    <source>
        <dbReference type="PROSITE" id="PS50112"/>
    </source>
</evidence>
<evidence type="ECO:0000256" key="6">
    <source>
        <dbReference type="ARBA" id="ARBA00023163"/>
    </source>
</evidence>
<evidence type="ECO:0000256" key="7">
    <source>
        <dbReference type="ARBA" id="ARBA00029500"/>
    </source>
</evidence>
<sequence>MSTPSWFEHLAVPILIFDPMKGLLYANQAAREAWPSLRTGTQWDEFRASVTSGWMVHLHPWLDSESFLVECHPDLTAPLAERLQALREAYEELELIVSEAFDEVFVTDGNGVTLRVNRAAERLYGLRQEELVGRSVYDLERDGLFYPSVIGLALKLRREVTVLQKTSDGKQLWATANPVFDAQGNIRLVISTAKEVSDAFRPHTPGFSTASEGSGSGEAIRGLVAHSQAMQRVLEMARRVARADLTCLLLGETGVGKSTLAEWIHRMSPRHSGPFVEVNCAALPESLLESELFGYESGAFTGASRSGKPGKVELAHGGTLFLDEIAEIPLHLQGKLLDFVERRAMTRVGGTTRRHVDARIIAATNRDVKRMVREGTFRADLYYRLHGVSIEIPPLRERKEDIPVLIDQFLEDMFRTHPTMVKRIHPQVVERLQAYRWPGNVRELEHLVKRLVLLTDGDGILPSDLREEWLEEDSLGDVQTEGIRPLDKLAQVEREIYAEAARRCRSSYEVAEALGVSQATAVRKLKKYGLSIWRTP</sequence>
<evidence type="ECO:0000313" key="10">
    <source>
        <dbReference type="EMBL" id="SIS68153.1"/>
    </source>
</evidence>
<dbReference type="Gene3D" id="1.10.8.60">
    <property type="match status" value="1"/>
</dbReference>
<dbReference type="CDD" id="cd00009">
    <property type="entry name" value="AAA"/>
    <property type="match status" value="1"/>
</dbReference>
<dbReference type="InterPro" id="IPR035965">
    <property type="entry name" value="PAS-like_dom_sf"/>
</dbReference>
<keyword evidence="11" id="KW-1185">Reference proteome</keyword>
<dbReference type="AlphaFoldDB" id="A0A1N7L2S4"/>
<evidence type="ECO:0000256" key="2">
    <source>
        <dbReference type="ARBA" id="ARBA00022797"/>
    </source>
</evidence>
<dbReference type="InterPro" id="IPR030828">
    <property type="entry name" value="HTH_TyrR"/>
</dbReference>
<evidence type="ECO:0000313" key="11">
    <source>
        <dbReference type="Proteomes" id="UP000186156"/>
    </source>
</evidence>
<dbReference type="RefSeq" id="WP_143232520.1">
    <property type="nucleotide sequence ID" value="NZ_FTOO01000002.1"/>
</dbReference>
<dbReference type="CDD" id="cd00130">
    <property type="entry name" value="PAS"/>
    <property type="match status" value="1"/>
</dbReference>
<dbReference type="STRING" id="252246.SAMN05421799_102375"/>
<dbReference type="Pfam" id="PF00158">
    <property type="entry name" value="Sigma54_activat"/>
    <property type="match status" value="1"/>
</dbReference>
<keyword evidence="6" id="KW-0804">Transcription</keyword>
<gene>
    <name evidence="10" type="ORF">SAMN05421799_102375</name>
</gene>
<dbReference type="PANTHER" id="PTHR32071">
    <property type="entry name" value="TRANSCRIPTIONAL REGULATORY PROTEIN"/>
    <property type="match status" value="1"/>
</dbReference>
<dbReference type="PROSITE" id="PS50112">
    <property type="entry name" value="PAS"/>
    <property type="match status" value="1"/>
</dbReference>
<proteinExistence type="predicted"/>
<reference evidence="11" key="1">
    <citation type="submission" date="2017-01" db="EMBL/GenBank/DDBJ databases">
        <authorList>
            <person name="Varghese N."/>
            <person name="Submissions S."/>
        </authorList>
    </citation>
    <scope>NUCLEOTIDE SEQUENCE [LARGE SCALE GENOMIC DNA]</scope>
    <source>
        <strain evidence="11">DSM 16176</strain>
    </source>
</reference>
<evidence type="ECO:0000256" key="4">
    <source>
        <dbReference type="ARBA" id="ARBA00023015"/>
    </source>
</evidence>
<dbReference type="PROSITE" id="PS00688">
    <property type="entry name" value="SIGMA54_INTERACT_3"/>
    <property type="match status" value="1"/>
</dbReference>
<dbReference type="InterPro" id="IPR025943">
    <property type="entry name" value="Sigma_54_int_dom_ATP-bd_2"/>
</dbReference>
<dbReference type="InterPro" id="IPR013767">
    <property type="entry name" value="PAS_fold"/>
</dbReference>
<dbReference type="InterPro" id="IPR002078">
    <property type="entry name" value="Sigma_54_int"/>
</dbReference>
<keyword evidence="5" id="KW-0238">DNA-binding</keyword>
<protein>
    <recommendedName>
        <fullName evidence="7">HTH-type transcriptional regulatory protein TyrR</fullName>
    </recommendedName>
</protein>
<dbReference type="InterPro" id="IPR003593">
    <property type="entry name" value="AAA+_ATPase"/>
</dbReference>
<keyword evidence="4" id="KW-0805">Transcription regulation</keyword>
<dbReference type="SUPFAM" id="SSF52540">
    <property type="entry name" value="P-loop containing nucleoside triphosphate hydrolases"/>
    <property type="match status" value="1"/>
</dbReference>
<name>A0A1N7L2S4_9BACL</name>
<keyword evidence="2" id="KW-0058">Aromatic hydrocarbons catabolism</keyword>